<keyword evidence="4" id="KW-0472">Membrane</keyword>
<accession>A0A6A6P7S3</accession>
<dbReference type="GO" id="GO:0030692">
    <property type="term" value="C:Noc4p-Nop14p complex"/>
    <property type="evidence" value="ECO:0007669"/>
    <property type="project" value="TreeGrafter"/>
</dbReference>
<feature type="compositionally biased region" description="Pro residues" evidence="5">
    <location>
        <begin position="26"/>
        <end position="41"/>
    </location>
</feature>
<dbReference type="InterPro" id="IPR016024">
    <property type="entry name" value="ARM-type_fold"/>
</dbReference>
<protein>
    <submittedName>
        <fullName evidence="7">Nucleolar complex protein 4</fullName>
    </submittedName>
</protein>
<proteinExistence type="inferred from homology"/>
<feature type="compositionally biased region" description="Acidic residues" evidence="5">
    <location>
        <begin position="53"/>
        <end position="62"/>
    </location>
</feature>
<name>A0A6A6P7S3_9PEZI</name>
<dbReference type="SUPFAM" id="SSF48371">
    <property type="entry name" value="ARM repeat"/>
    <property type="match status" value="1"/>
</dbReference>
<evidence type="ECO:0000313" key="7">
    <source>
        <dbReference type="EMBL" id="KAF2459924.1"/>
    </source>
</evidence>
<dbReference type="PANTHER" id="PTHR12455:SF0">
    <property type="entry name" value="NUCLEOLAR COMPLEX PROTEIN 4 HOMOLOG"/>
    <property type="match status" value="1"/>
</dbReference>
<dbReference type="Proteomes" id="UP000799766">
    <property type="component" value="Unassembled WGS sequence"/>
</dbReference>
<feature type="region of interest" description="Disordered" evidence="5">
    <location>
        <begin position="1"/>
        <end position="82"/>
    </location>
</feature>
<feature type="domain" description="CCAAT-binding factor" evidence="6">
    <location>
        <begin position="361"/>
        <end position="518"/>
    </location>
</feature>
<dbReference type="AlphaFoldDB" id="A0A6A6P7S3"/>
<organism evidence="7 8">
    <name type="scientific">Lineolata rhizophorae</name>
    <dbReference type="NCBI Taxonomy" id="578093"/>
    <lineage>
        <taxon>Eukaryota</taxon>
        <taxon>Fungi</taxon>
        <taxon>Dikarya</taxon>
        <taxon>Ascomycota</taxon>
        <taxon>Pezizomycotina</taxon>
        <taxon>Dothideomycetes</taxon>
        <taxon>Dothideomycetes incertae sedis</taxon>
        <taxon>Lineolatales</taxon>
        <taxon>Lineolataceae</taxon>
        <taxon>Lineolata</taxon>
    </lineage>
</organism>
<dbReference type="InterPro" id="IPR005612">
    <property type="entry name" value="CCAAT-binding_factor"/>
</dbReference>
<keyword evidence="4" id="KW-1133">Transmembrane helix</keyword>
<evidence type="ECO:0000313" key="8">
    <source>
        <dbReference type="Proteomes" id="UP000799766"/>
    </source>
</evidence>
<comment type="subcellular location">
    <subcellularLocation>
        <location evidence="1">Nucleus membrane</location>
        <topology evidence="1">Multi-pass membrane protein</topology>
    </subcellularLocation>
</comment>
<dbReference type="GO" id="GO:0042254">
    <property type="term" value="P:ribosome biogenesis"/>
    <property type="evidence" value="ECO:0007669"/>
    <property type="project" value="InterPro"/>
</dbReference>
<evidence type="ECO:0000259" key="6">
    <source>
        <dbReference type="Pfam" id="PF03914"/>
    </source>
</evidence>
<gene>
    <name evidence="7" type="ORF">BDY21DRAFT_336927</name>
</gene>
<evidence type="ECO:0000256" key="4">
    <source>
        <dbReference type="ARBA" id="ARBA00022989"/>
    </source>
</evidence>
<keyword evidence="3" id="KW-0812">Transmembrane</keyword>
<evidence type="ECO:0000256" key="5">
    <source>
        <dbReference type="SAM" id="MobiDB-lite"/>
    </source>
</evidence>
<keyword evidence="8" id="KW-1185">Reference proteome</keyword>
<sequence>MPLLAPTAVAGKKRKRDNDSRTHSALPPPSDHGTPRAPPKPHLTQPYTTASEYESEEDDKSDGDEKMEGYLGSEEEQTIPREVDQLERDILSSRRNFNSIGTLLQYAEEEASQERVDFVAIIPLCRVFCRLMSQGNLAQSKTSSEKELIVTKWLQTMYDNFTRSLLGLLGNPEEETQNTALTLLMRLLKEEVGATKGLSDRAWKAGVFSELVFRLVTSKRSQAARDYFVERYVNVHDDVRFYTFQSLASILSRERDYDNGTAMASNTIAILSGIAHVPEDEDDLNDFFADVPPKKHPVKSLGAHKKHAQHAWVSLLQFGLDKAGKKCVLRLFTTRVVPWFNKPELLMDFLTDSYNVGGSTSLLALSGLFYLMQEKNLDYPSFYAKLYSLLDEGALHSKHRSRFFRLLETFMASTHLPAALVASFIKRLSRLALYAPPAGIVIVIPWVYNMLKAHPTCSFMVHREIRDPEVREEIDKEGLEDPFEMNEPDPMETGAIESSLWELQTLQAHYHPNVATLAKIISEQFTKRSYNLEDFLDHSYDGMVDAELRKELKKAPVGEYEIPKRIYTDEGNGLGQLGRLMENVGHI</sequence>
<comment type="similarity">
    <text evidence="2">Belongs to the CBF/MAK21 family.</text>
</comment>
<dbReference type="GO" id="GO:0031965">
    <property type="term" value="C:nuclear membrane"/>
    <property type="evidence" value="ECO:0007669"/>
    <property type="project" value="UniProtKB-SubCell"/>
</dbReference>
<dbReference type="EMBL" id="MU001674">
    <property type="protein sequence ID" value="KAF2459924.1"/>
    <property type="molecule type" value="Genomic_DNA"/>
</dbReference>
<dbReference type="InterPro" id="IPR027193">
    <property type="entry name" value="Noc4"/>
</dbReference>
<dbReference type="Pfam" id="PF03914">
    <property type="entry name" value="CBF"/>
    <property type="match status" value="1"/>
</dbReference>
<evidence type="ECO:0000256" key="2">
    <source>
        <dbReference type="ARBA" id="ARBA00007797"/>
    </source>
</evidence>
<dbReference type="PANTHER" id="PTHR12455">
    <property type="entry name" value="NUCLEOLAR COMPLEX PROTEIN 4"/>
    <property type="match status" value="1"/>
</dbReference>
<reference evidence="7" key="1">
    <citation type="journal article" date="2020" name="Stud. Mycol.">
        <title>101 Dothideomycetes genomes: a test case for predicting lifestyles and emergence of pathogens.</title>
        <authorList>
            <person name="Haridas S."/>
            <person name="Albert R."/>
            <person name="Binder M."/>
            <person name="Bloem J."/>
            <person name="Labutti K."/>
            <person name="Salamov A."/>
            <person name="Andreopoulos B."/>
            <person name="Baker S."/>
            <person name="Barry K."/>
            <person name="Bills G."/>
            <person name="Bluhm B."/>
            <person name="Cannon C."/>
            <person name="Castanera R."/>
            <person name="Culley D."/>
            <person name="Daum C."/>
            <person name="Ezra D."/>
            <person name="Gonzalez J."/>
            <person name="Henrissat B."/>
            <person name="Kuo A."/>
            <person name="Liang C."/>
            <person name="Lipzen A."/>
            <person name="Lutzoni F."/>
            <person name="Magnuson J."/>
            <person name="Mondo S."/>
            <person name="Nolan M."/>
            <person name="Ohm R."/>
            <person name="Pangilinan J."/>
            <person name="Park H.-J."/>
            <person name="Ramirez L."/>
            <person name="Alfaro M."/>
            <person name="Sun H."/>
            <person name="Tritt A."/>
            <person name="Yoshinaga Y."/>
            <person name="Zwiers L.-H."/>
            <person name="Turgeon B."/>
            <person name="Goodwin S."/>
            <person name="Spatafora J."/>
            <person name="Crous P."/>
            <person name="Grigoriev I."/>
        </authorList>
    </citation>
    <scope>NUCLEOTIDE SEQUENCE</scope>
    <source>
        <strain evidence="7">ATCC 16933</strain>
    </source>
</reference>
<dbReference type="GO" id="GO:0032040">
    <property type="term" value="C:small-subunit processome"/>
    <property type="evidence" value="ECO:0007669"/>
    <property type="project" value="TreeGrafter"/>
</dbReference>
<evidence type="ECO:0000256" key="1">
    <source>
        <dbReference type="ARBA" id="ARBA00004232"/>
    </source>
</evidence>
<dbReference type="OrthoDB" id="10263185at2759"/>
<evidence type="ECO:0000256" key="3">
    <source>
        <dbReference type="ARBA" id="ARBA00022692"/>
    </source>
</evidence>